<dbReference type="InterPro" id="IPR010323">
    <property type="entry name" value="DUF924"/>
</dbReference>
<dbReference type="RefSeq" id="WP_207827245.1">
    <property type="nucleotide sequence ID" value="NZ_CP062006.1"/>
</dbReference>
<proteinExistence type="predicted"/>
<protein>
    <submittedName>
        <fullName evidence="1">DUF924 family protein</fullName>
    </submittedName>
</protein>
<organism evidence="1 2">
    <name type="scientific">Brevundimonas pondensis</name>
    <dbReference type="NCBI Taxonomy" id="2774189"/>
    <lineage>
        <taxon>Bacteria</taxon>
        <taxon>Pseudomonadati</taxon>
        <taxon>Pseudomonadota</taxon>
        <taxon>Alphaproteobacteria</taxon>
        <taxon>Caulobacterales</taxon>
        <taxon>Caulobacteraceae</taxon>
        <taxon>Brevundimonas</taxon>
    </lineage>
</organism>
<reference evidence="1 2" key="1">
    <citation type="submission" date="2020-09" db="EMBL/GenBank/DDBJ databases">
        <title>Brevundimonas sp. LVF1 isolated from an oligotrophic pond in Goettingen, Germany.</title>
        <authorList>
            <person name="Friedrich I."/>
            <person name="Klassen A."/>
            <person name="Neubauer H."/>
            <person name="Schneider D."/>
            <person name="Hertel R."/>
            <person name="Daniel R."/>
        </authorList>
    </citation>
    <scope>NUCLEOTIDE SEQUENCE [LARGE SCALE GENOMIC DNA]</scope>
    <source>
        <strain evidence="1 2">LVF1</strain>
    </source>
</reference>
<dbReference type="InterPro" id="IPR011990">
    <property type="entry name" value="TPR-like_helical_dom_sf"/>
</dbReference>
<keyword evidence="2" id="KW-1185">Reference proteome</keyword>
<dbReference type="EMBL" id="CP062006">
    <property type="protein sequence ID" value="QTC89368.1"/>
    <property type="molecule type" value="Genomic_DNA"/>
</dbReference>
<dbReference type="SUPFAM" id="SSF48452">
    <property type="entry name" value="TPR-like"/>
    <property type="match status" value="1"/>
</dbReference>
<name>A0ABX7SP84_9CAUL</name>
<evidence type="ECO:0000313" key="2">
    <source>
        <dbReference type="Proteomes" id="UP000663942"/>
    </source>
</evidence>
<gene>
    <name evidence="1" type="ORF">IFE19_08675</name>
</gene>
<sequence length="182" mass="20363">MTQLLTPAEVVAFWIDAGPDKWFAKDAAFDVAFTERCRDTHFAAAARKLDSWTATPEGSLALIILLDQLPRNAFRETAHMFATDPLALMFARTAIARGDDRKLAHDLRPFVLMPLMHSESLADQETLLTLLDETDQPNTYRFAVIHRDIIARFGRFPHRNACLGRETTADEAAFLAGDGFKG</sequence>
<accession>A0ABX7SP84</accession>
<dbReference type="Gene3D" id="1.20.58.320">
    <property type="entry name" value="TPR-like"/>
    <property type="match status" value="1"/>
</dbReference>
<dbReference type="Proteomes" id="UP000663942">
    <property type="component" value="Chromosome"/>
</dbReference>
<dbReference type="Pfam" id="PF06041">
    <property type="entry name" value="DUF924"/>
    <property type="match status" value="1"/>
</dbReference>
<dbReference type="Gene3D" id="1.25.40.10">
    <property type="entry name" value="Tetratricopeptide repeat domain"/>
    <property type="match status" value="1"/>
</dbReference>
<evidence type="ECO:0000313" key="1">
    <source>
        <dbReference type="EMBL" id="QTC89368.1"/>
    </source>
</evidence>